<sequence length="104" mass="10719">MSHRIITANLQTWNSLTTFSYLQLLGITGRRCRETGPADRQSGNRSVGVLASSGGGVGSSSSSSSSSVGGPADYSHTDTLSRCGRRTAAVDQEGNSYGAAASFN</sequence>
<evidence type="ECO:0000313" key="3">
    <source>
        <dbReference type="Proteomes" id="UP001488805"/>
    </source>
</evidence>
<gene>
    <name evidence="2" type="ORF">VZT92_012146</name>
</gene>
<feature type="region of interest" description="Disordered" evidence="1">
    <location>
        <begin position="33"/>
        <end position="88"/>
    </location>
</feature>
<name>A0AAW1F8J8_ZOAVI</name>
<dbReference type="AlphaFoldDB" id="A0AAW1F8J8"/>
<protein>
    <submittedName>
        <fullName evidence="2">Uncharacterized protein</fullName>
    </submittedName>
</protein>
<dbReference type="Proteomes" id="UP001488805">
    <property type="component" value="Unassembled WGS sequence"/>
</dbReference>
<reference evidence="2 3" key="1">
    <citation type="journal article" date="2024" name="Genome Biol. Evol.">
        <title>Chromosome-level genome assembly of the viviparous eelpout Zoarces viviparus.</title>
        <authorList>
            <person name="Fuhrmann N."/>
            <person name="Brasseur M.V."/>
            <person name="Bakowski C.E."/>
            <person name="Podsiadlowski L."/>
            <person name="Prost S."/>
            <person name="Krehenwinkel H."/>
            <person name="Mayer C."/>
        </authorList>
    </citation>
    <scope>NUCLEOTIDE SEQUENCE [LARGE SCALE GENOMIC DNA]</scope>
    <source>
        <strain evidence="2">NO-MEL_2022_Ind0_liver</strain>
    </source>
</reference>
<keyword evidence="3" id="KW-1185">Reference proteome</keyword>
<dbReference type="EMBL" id="JBCEZU010000100">
    <property type="protein sequence ID" value="KAK9530658.1"/>
    <property type="molecule type" value="Genomic_DNA"/>
</dbReference>
<proteinExistence type="predicted"/>
<comment type="caution">
    <text evidence="2">The sequence shown here is derived from an EMBL/GenBank/DDBJ whole genome shotgun (WGS) entry which is preliminary data.</text>
</comment>
<feature type="compositionally biased region" description="Low complexity" evidence="1">
    <location>
        <begin position="59"/>
        <end position="70"/>
    </location>
</feature>
<evidence type="ECO:0000313" key="2">
    <source>
        <dbReference type="EMBL" id="KAK9530658.1"/>
    </source>
</evidence>
<accession>A0AAW1F8J8</accession>
<evidence type="ECO:0000256" key="1">
    <source>
        <dbReference type="SAM" id="MobiDB-lite"/>
    </source>
</evidence>
<organism evidence="2 3">
    <name type="scientific">Zoarces viviparus</name>
    <name type="common">Viviparous eelpout</name>
    <name type="synonym">Blennius viviparus</name>
    <dbReference type="NCBI Taxonomy" id="48416"/>
    <lineage>
        <taxon>Eukaryota</taxon>
        <taxon>Metazoa</taxon>
        <taxon>Chordata</taxon>
        <taxon>Craniata</taxon>
        <taxon>Vertebrata</taxon>
        <taxon>Euteleostomi</taxon>
        <taxon>Actinopterygii</taxon>
        <taxon>Neopterygii</taxon>
        <taxon>Teleostei</taxon>
        <taxon>Neoteleostei</taxon>
        <taxon>Acanthomorphata</taxon>
        <taxon>Eupercaria</taxon>
        <taxon>Perciformes</taxon>
        <taxon>Cottioidei</taxon>
        <taxon>Zoarcales</taxon>
        <taxon>Zoarcidae</taxon>
        <taxon>Zoarcinae</taxon>
        <taxon>Zoarces</taxon>
    </lineage>
</organism>